<keyword evidence="3" id="KW-1185">Reference proteome</keyword>
<organism evidence="2 3">
    <name type="scientific">Tilletia horrida</name>
    <dbReference type="NCBI Taxonomy" id="155126"/>
    <lineage>
        <taxon>Eukaryota</taxon>
        <taxon>Fungi</taxon>
        <taxon>Dikarya</taxon>
        <taxon>Basidiomycota</taxon>
        <taxon>Ustilaginomycotina</taxon>
        <taxon>Exobasidiomycetes</taxon>
        <taxon>Tilletiales</taxon>
        <taxon>Tilletiaceae</taxon>
        <taxon>Tilletia</taxon>
    </lineage>
</organism>
<comment type="caution">
    <text evidence="2">The sequence shown here is derived from an EMBL/GenBank/DDBJ whole genome shotgun (WGS) entry which is preliminary data.</text>
</comment>
<accession>A0AAN6H161</accession>
<evidence type="ECO:0000313" key="3">
    <source>
        <dbReference type="Proteomes" id="UP001176517"/>
    </source>
</evidence>
<dbReference type="EMBL" id="JAPDMZ010000003">
    <property type="protein sequence ID" value="KAK0557749.1"/>
    <property type="molecule type" value="Genomic_DNA"/>
</dbReference>
<dbReference type="Proteomes" id="UP001176517">
    <property type="component" value="Unassembled WGS sequence"/>
</dbReference>
<sequence length="117" mass="12673">MATEAPGKFPGSESTDPSARHGPEPTAENPAGVFPRSDITAAPVEERHATIGTSIENPYALNDALSRLDAALDDLISLYEHERQTTAAEGSFSKGKEALKLFKQWQSDVEKIRHGQL</sequence>
<evidence type="ECO:0000256" key="1">
    <source>
        <dbReference type="SAM" id="MobiDB-lite"/>
    </source>
</evidence>
<evidence type="ECO:0000313" key="2">
    <source>
        <dbReference type="EMBL" id="KAK0557749.1"/>
    </source>
</evidence>
<protein>
    <submittedName>
        <fullName evidence="2">Uncharacterized protein</fullName>
    </submittedName>
</protein>
<gene>
    <name evidence="2" type="ORF">OC846_000316</name>
</gene>
<dbReference type="AlphaFoldDB" id="A0AAN6H161"/>
<feature type="region of interest" description="Disordered" evidence="1">
    <location>
        <begin position="1"/>
        <end position="40"/>
    </location>
</feature>
<name>A0AAN6H161_9BASI</name>
<reference evidence="2" key="1">
    <citation type="journal article" date="2023" name="PhytoFront">
        <title>Draft Genome Resources of Seven Strains of Tilletia horrida, Causal Agent of Kernel Smut of Rice.</title>
        <authorList>
            <person name="Khanal S."/>
            <person name="Antony Babu S."/>
            <person name="Zhou X.G."/>
        </authorList>
    </citation>
    <scope>NUCLEOTIDE SEQUENCE</scope>
    <source>
        <strain evidence="2">TX6</strain>
    </source>
</reference>
<proteinExistence type="predicted"/>